<dbReference type="EMBL" id="UINC01168143">
    <property type="protein sequence ID" value="SVD71020.1"/>
    <property type="molecule type" value="Genomic_DNA"/>
</dbReference>
<organism evidence="1">
    <name type="scientific">marine metagenome</name>
    <dbReference type="NCBI Taxonomy" id="408172"/>
    <lineage>
        <taxon>unclassified sequences</taxon>
        <taxon>metagenomes</taxon>
        <taxon>ecological metagenomes</taxon>
    </lineage>
</organism>
<accession>A0A382XJJ8</accession>
<dbReference type="AlphaFoldDB" id="A0A382XJJ8"/>
<sequence length="158" mass="18056">MKKRILICIFLAMTFNSKVLAQEGWYISPGVQIGIDSRGKIFRSAQVTLGLLIEEYHFTSGLTIGYKWFRKFDKSGKKSWNRYNYYDLQSHALESIIQPGIGFGLIQGDNMPLTPRFKLWAGWFVLGSYEFINMKNDDSKHYFGLFGVLPLPIGVSGI</sequence>
<proteinExistence type="predicted"/>
<evidence type="ECO:0008006" key="2">
    <source>
        <dbReference type="Google" id="ProtNLM"/>
    </source>
</evidence>
<evidence type="ECO:0000313" key="1">
    <source>
        <dbReference type="EMBL" id="SVD71020.1"/>
    </source>
</evidence>
<reference evidence="1" key="1">
    <citation type="submission" date="2018-05" db="EMBL/GenBank/DDBJ databases">
        <authorList>
            <person name="Lanie J.A."/>
            <person name="Ng W.-L."/>
            <person name="Kazmierczak K.M."/>
            <person name="Andrzejewski T.M."/>
            <person name="Davidsen T.M."/>
            <person name="Wayne K.J."/>
            <person name="Tettelin H."/>
            <person name="Glass J.I."/>
            <person name="Rusch D."/>
            <person name="Podicherti R."/>
            <person name="Tsui H.-C.T."/>
            <person name="Winkler M.E."/>
        </authorList>
    </citation>
    <scope>NUCLEOTIDE SEQUENCE</scope>
</reference>
<name>A0A382XJJ8_9ZZZZ</name>
<gene>
    <name evidence="1" type="ORF">METZ01_LOCUS423874</name>
</gene>
<protein>
    <recommendedName>
        <fullName evidence="2">Outer membrane protein beta-barrel domain-containing protein</fullName>
    </recommendedName>
</protein>